<comment type="similarity">
    <text evidence="2">Belongs to the DNA photolyase class-2 family.</text>
</comment>
<accession>A0A8C7RPH8</accession>
<comment type="function">
    <text evidence="14">Involved in repair of UV radiation-induced DNA damage. Catalyzes the light-dependent monomerization (300-600 nm) of cyclobutyl pyrimidine dimers (in cis-syn configuration), which are formed between adjacent bases on the same DNA strand upon exposure to ultraviolet radiation.</text>
</comment>
<dbReference type="PROSITE" id="PS51645">
    <property type="entry name" value="PHR_CRY_ALPHA_BETA"/>
    <property type="match status" value="1"/>
</dbReference>
<keyword evidence="19" id="KW-1185">Reference proteome</keyword>
<dbReference type="InterPro" id="IPR008148">
    <property type="entry name" value="DNA_photolyase_2"/>
</dbReference>
<evidence type="ECO:0000256" key="9">
    <source>
        <dbReference type="ARBA" id="ARBA00023125"/>
    </source>
</evidence>
<dbReference type="InterPro" id="IPR014729">
    <property type="entry name" value="Rossmann-like_a/b/a_fold"/>
</dbReference>
<evidence type="ECO:0000256" key="5">
    <source>
        <dbReference type="ARBA" id="ARBA00022630"/>
    </source>
</evidence>
<dbReference type="Gene3D" id="1.25.40.80">
    <property type="match status" value="1"/>
</dbReference>
<reference evidence="18" key="3">
    <citation type="submission" date="2025-09" db="UniProtKB">
        <authorList>
            <consortium name="Ensembl"/>
        </authorList>
    </citation>
    <scope>IDENTIFICATION</scope>
</reference>
<dbReference type="Proteomes" id="UP000694395">
    <property type="component" value="Chromosome 28"/>
</dbReference>
<protein>
    <recommendedName>
        <fullName evidence="4">Deoxyribodipyrimidine photo-lyase</fullName>
        <ecNumber evidence="3">4.1.99.3</ecNumber>
    </recommendedName>
    <alternativeName>
        <fullName evidence="12">DNA photolyase</fullName>
    </alternativeName>
    <alternativeName>
        <fullName evidence="15">Photoreactivating enzyme</fullName>
    </alternativeName>
</protein>
<comment type="cofactor">
    <cofactor evidence="1">
        <name>FAD</name>
        <dbReference type="ChEBI" id="CHEBI:57692"/>
    </cofactor>
</comment>
<dbReference type="PROSITE" id="PS01083">
    <property type="entry name" value="DNA_PHOTOLYASES_2_1"/>
    <property type="match status" value="1"/>
</dbReference>
<gene>
    <name evidence="18" type="primary">cpdp</name>
</gene>
<keyword evidence="5" id="KW-0285">Flavoprotein</keyword>
<dbReference type="SUPFAM" id="SSF52425">
    <property type="entry name" value="Cryptochrome/photolyase, N-terminal domain"/>
    <property type="match status" value="1"/>
</dbReference>
<dbReference type="InterPro" id="IPR036155">
    <property type="entry name" value="Crypto/Photolyase_N_sf"/>
</dbReference>
<proteinExistence type="inferred from homology"/>
<evidence type="ECO:0000256" key="16">
    <source>
        <dbReference type="SAM" id="MobiDB-lite"/>
    </source>
</evidence>
<evidence type="ECO:0000256" key="4">
    <source>
        <dbReference type="ARBA" id="ARBA00014046"/>
    </source>
</evidence>
<dbReference type="AlphaFoldDB" id="A0A8C7RPH8"/>
<dbReference type="NCBIfam" id="TIGR00591">
    <property type="entry name" value="phr2"/>
    <property type="match status" value="1"/>
</dbReference>
<evidence type="ECO:0000256" key="11">
    <source>
        <dbReference type="ARBA" id="ARBA00023239"/>
    </source>
</evidence>
<feature type="compositionally biased region" description="Basic and acidic residues" evidence="16">
    <location>
        <begin position="51"/>
        <end position="71"/>
    </location>
</feature>
<keyword evidence="7" id="KW-0274">FAD</keyword>
<feature type="compositionally biased region" description="Low complexity" evidence="16">
    <location>
        <begin position="18"/>
        <end position="28"/>
    </location>
</feature>
<evidence type="ECO:0000256" key="3">
    <source>
        <dbReference type="ARBA" id="ARBA00013149"/>
    </source>
</evidence>
<evidence type="ECO:0000313" key="19">
    <source>
        <dbReference type="Proteomes" id="UP000694395"/>
    </source>
</evidence>
<dbReference type="GO" id="GO:0009650">
    <property type="term" value="P:UV protection"/>
    <property type="evidence" value="ECO:0007669"/>
    <property type="project" value="UniProtKB-ARBA"/>
</dbReference>
<comment type="catalytic activity">
    <reaction evidence="13">
        <text>cyclobutadipyrimidine (in DNA) = 2 pyrimidine residues (in DNA).</text>
        <dbReference type="EC" id="4.1.99.3"/>
    </reaction>
</comment>
<evidence type="ECO:0000256" key="7">
    <source>
        <dbReference type="ARBA" id="ARBA00022827"/>
    </source>
</evidence>
<evidence type="ECO:0000256" key="6">
    <source>
        <dbReference type="ARBA" id="ARBA00022763"/>
    </source>
</evidence>
<evidence type="ECO:0000256" key="10">
    <source>
        <dbReference type="ARBA" id="ARBA00023204"/>
    </source>
</evidence>
<dbReference type="FunFam" id="1.25.40.80:FF:000004">
    <property type="entry name" value="Deoxyribodipyrimidine photolyase"/>
    <property type="match status" value="1"/>
</dbReference>
<dbReference type="EC" id="4.1.99.3" evidence="3"/>
<dbReference type="PANTHER" id="PTHR10211:SF0">
    <property type="entry name" value="DEOXYRIBODIPYRIMIDINE PHOTO-LYASE"/>
    <property type="match status" value="1"/>
</dbReference>
<dbReference type="Pfam" id="PF00875">
    <property type="entry name" value="DNA_photolyase"/>
    <property type="match status" value="1"/>
</dbReference>
<keyword evidence="9" id="KW-0238">DNA-binding</keyword>
<dbReference type="FunFam" id="1.10.579.10:FF:000002">
    <property type="entry name" value="Deoxyribodipyrimidine photolyase"/>
    <property type="match status" value="1"/>
</dbReference>
<reference evidence="18" key="1">
    <citation type="submission" date="2020-07" db="EMBL/GenBank/DDBJ databases">
        <title>A long reads based de novo assembly of the rainbow trout Arlee double haploid line genome.</title>
        <authorList>
            <person name="Gao G."/>
            <person name="Palti Y."/>
        </authorList>
    </citation>
    <scope>NUCLEOTIDE SEQUENCE [LARGE SCALE GENOMIC DNA]</scope>
</reference>
<name>A0A8C7RPH8_ONCMY</name>
<evidence type="ECO:0000313" key="18">
    <source>
        <dbReference type="Ensembl" id="ENSOMYP00000054883.2"/>
    </source>
</evidence>
<evidence type="ECO:0000256" key="12">
    <source>
        <dbReference type="ARBA" id="ARBA00031671"/>
    </source>
</evidence>
<keyword evidence="6" id="KW-0227">DNA damage</keyword>
<dbReference type="SUPFAM" id="SSF48173">
    <property type="entry name" value="Cryptochrome/photolyase FAD-binding domain"/>
    <property type="match status" value="1"/>
</dbReference>
<evidence type="ECO:0000256" key="8">
    <source>
        <dbReference type="ARBA" id="ARBA00022991"/>
    </source>
</evidence>
<evidence type="ECO:0000256" key="15">
    <source>
        <dbReference type="ARBA" id="ARBA00083107"/>
    </source>
</evidence>
<feature type="compositionally biased region" description="Acidic residues" evidence="16">
    <location>
        <begin position="29"/>
        <end position="38"/>
    </location>
</feature>
<evidence type="ECO:0000256" key="2">
    <source>
        <dbReference type="ARBA" id="ARBA00006409"/>
    </source>
</evidence>
<dbReference type="PANTHER" id="PTHR10211">
    <property type="entry name" value="DEOXYRIBODIPYRIMIDINE PHOTOLYASE"/>
    <property type="match status" value="1"/>
</dbReference>
<dbReference type="Ensembl" id="ENSOMYT00000059746.2">
    <property type="protein sequence ID" value="ENSOMYP00000054883.2"/>
    <property type="gene ID" value="ENSOMYG00000025261.2"/>
</dbReference>
<dbReference type="InterPro" id="IPR036134">
    <property type="entry name" value="Crypto/Photolyase_FAD-like_sf"/>
</dbReference>
<dbReference type="GO" id="GO:0000719">
    <property type="term" value="P:photoreactive repair"/>
    <property type="evidence" value="ECO:0007669"/>
    <property type="project" value="TreeGrafter"/>
</dbReference>
<dbReference type="Gene3D" id="1.10.579.10">
    <property type="entry name" value="DNA Cyclobutane Dipyrimidine Photolyase, subunit A, domain 3"/>
    <property type="match status" value="1"/>
</dbReference>
<dbReference type="PROSITE" id="PS01084">
    <property type="entry name" value="DNA_PHOTOLYASES_2_2"/>
    <property type="match status" value="1"/>
</dbReference>
<reference evidence="18" key="2">
    <citation type="submission" date="2025-08" db="UniProtKB">
        <authorList>
            <consortium name="Ensembl"/>
        </authorList>
    </citation>
    <scope>IDENTIFICATION</scope>
</reference>
<keyword evidence="10" id="KW-0234">DNA repair</keyword>
<keyword evidence="8" id="KW-0157">Chromophore</keyword>
<evidence type="ECO:0000256" key="1">
    <source>
        <dbReference type="ARBA" id="ARBA00001974"/>
    </source>
</evidence>
<dbReference type="GO" id="GO:0003904">
    <property type="term" value="F:deoxyribodipyrimidine photo-lyase activity"/>
    <property type="evidence" value="ECO:0007669"/>
    <property type="project" value="UniProtKB-EC"/>
</dbReference>
<organism evidence="18 19">
    <name type="scientific">Oncorhynchus mykiss</name>
    <name type="common">Rainbow trout</name>
    <name type="synonym">Salmo gairdneri</name>
    <dbReference type="NCBI Taxonomy" id="8022"/>
    <lineage>
        <taxon>Eukaryota</taxon>
        <taxon>Metazoa</taxon>
        <taxon>Chordata</taxon>
        <taxon>Craniata</taxon>
        <taxon>Vertebrata</taxon>
        <taxon>Euteleostomi</taxon>
        <taxon>Actinopterygii</taxon>
        <taxon>Neopterygii</taxon>
        <taxon>Teleostei</taxon>
        <taxon>Protacanthopterygii</taxon>
        <taxon>Salmoniformes</taxon>
        <taxon>Salmonidae</taxon>
        <taxon>Salmoninae</taxon>
        <taxon>Oncorhynchus</taxon>
    </lineage>
</organism>
<dbReference type="InterPro" id="IPR006050">
    <property type="entry name" value="DNA_photolyase_N"/>
</dbReference>
<dbReference type="Gene3D" id="3.40.50.620">
    <property type="entry name" value="HUPs"/>
    <property type="match status" value="1"/>
</dbReference>
<feature type="region of interest" description="Disordered" evidence="16">
    <location>
        <begin position="18"/>
        <end position="72"/>
    </location>
</feature>
<feature type="region of interest" description="Disordered" evidence="16">
    <location>
        <begin position="536"/>
        <end position="556"/>
    </location>
</feature>
<sequence>MSKMPAKKKSCFQITSVTQAQVAASSATDDTESLDDPDESRTEDVSSEIFDVSRADFEPEVCDRSSSEETLNHVGEQEAPGVMVPPRSVPKVGQIPAMSGPPNEGFAIRKAGVAGSPHVSQQTLGSGSSSGLPIAQSGLMPQPAPVASWGATTVSVSTSQSVLTSLTPTSAMSSTASCSSRFRVIKLDHGTGEPFRKGRWTCTEFYEKDSEGNTVVNRTTDNIRHANAFDPSADRDSGLGLTGGTVVAPSTHSGQGLDSIVDAAALNALHVHPMDTLQQQQQPHHQNYNMGQPGTATHNTFPTNNLMAVPGQQPTLSTIQPAANQNLFPVGLNGLPQSGIHIQKSPSMTPAAQTQTLAYPPQQQAMLQQLPLGQHLPNQPPGLPQNQADYYQQNQPGMQAVASAGQTLYVGQTVGQGPSLVMTPATGVPMLGQVGEMAAVGGGGSLPVSQPASGLMGGGVGGVGSSMVLGGSSTLQQLVGQYAPTGIRQPFGLHPSPPGTQNVPTIVPSASSATTLAPTAKPNLTASLLPGQQARDGRGAQGLPAAGFSHVEEGQPPAFSEKNLMKIPESLQLANNPSVNSLFGIAIDGDEDSLLLIPASKHIWKFVTLKSQRHCSFTKLVGPSSINNRTTMPAEKRKATFVKMDNTKRQKLQAVKEGKRERVEGWLQDLVAEQRKEKKDLKFNKQRLRFLSQTQKIKQGSEGVVYWMNRDHRVQDNWALIYAQQLALEEKLPLHICFCLVVPQNSELATIRHFGFMLRGLEEVAKDCSALDIQFHLLQGSAGELLPGFVADWSFGAVVTDFSPLRTPLQWVEEVKKGLPSDIPFIQVDAHNVVPCWVASDKLEYSARTIRNKITKLLKEFLTEMPLVDKHPHTALQTANPVDWAEALSSLEVDRTVEEVDWAKSGTAAGIAMLESFIDLRLKNFATQRNNPNSSAVSQLSPWIRFGHLSAQRVVLQVKCCGKSAGESVSSFTEELVVRRELTDNFCFYNPSYDSVKGANDWAQKTLKDHAKDPRPYVYTREQLEKAQTHDKLWNAAQYQMVIEGKMHGFLRMYWAKKILEWTSSPEGALSIAIYLNDRYELDGQDPNGFVGCMWSICGVHDQGWAERPIFGKIRYMNYKGCTRKFDVAQFERKYCPKDL</sequence>
<dbReference type="InterPro" id="IPR052219">
    <property type="entry name" value="Photolyase_Class-2"/>
</dbReference>
<dbReference type="GO" id="GO:0003677">
    <property type="term" value="F:DNA binding"/>
    <property type="evidence" value="ECO:0007669"/>
    <property type="project" value="UniProtKB-KW"/>
</dbReference>
<dbReference type="FunFam" id="3.40.50.620:FF:000110">
    <property type="entry name" value="Deoxyribodipyrimidine photolyase"/>
    <property type="match status" value="1"/>
</dbReference>
<keyword evidence="11" id="KW-0456">Lyase</keyword>
<evidence type="ECO:0000256" key="13">
    <source>
        <dbReference type="ARBA" id="ARBA00033999"/>
    </source>
</evidence>
<evidence type="ECO:0000256" key="14">
    <source>
        <dbReference type="ARBA" id="ARBA00059220"/>
    </source>
</evidence>
<dbReference type="InterPro" id="IPR032673">
    <property type="entry name" value="DNA_photolyase_2_CS"/>
</dbReference>
<dbReference type="GeneTree" id="ENSGT00390000010302"/>
<feature type="domain" description="Photolyase/cryptochrome alpha/beta" evidence="17">
    <location>
        <begin position="702"/>
        <end position="836"/>
    </location>
</feature>
<evidence type="ECO:0000259" key="17">
    <source>
        <dbReference type="PROSITE" id="PS51645"/>
    </source>
</evidence>